<gene>
    <name evidence="2" type="ORF">B9H04_06875</name>
</gene>
<reference evidence="2 3" key="1">
    <citation type="submission" date="2017-04" db="EMBL/GenBank/DDBJ databases">
        <title>MLSA of the genus Halorubrum.</title>
        <authorList>
            <person name="De La Haba R."/>
            <person name="Sanchez-Porro C."/>
            <person name="Infante-Dominguez C."/>
            <person name="Ventosa A."/>
        </authorList>
    </citation>
    <scope>NUCLEOTIDE SEQUENCE [LARGE SCALE GENOMIC DNA]</scope>
    <source>
        <strain evidence="2 3">DSM 17463</strain>
    </source>
</reference>
<protein>
    <submittedName>
        <fullName evidence="2">Uncharacterized protein</fullName>
    </submittedName>
</protein>
<name>A0A1X4H8K6_HALEZ</name>
<accession>A0A1X4H8K6</accession>
<keyword evidence="1" id="KW-0472">Membrane</keyword>
<sequence>MKLKPHIVGLHNYSTSREFCRKLLKKLIHVGNVWLKTALLIRLDPLTDMGVIIVPFLFPLFTNLFNAFAKRFLVFCHMVVC</sequence>
<keyword evidence="1" id="KW-1133">Transmembrane helix</keyword>
<evidence type="ECO:0000313" key="3">
    <source>
        <dbReference type="Proteomes" id="UP000193587"/>
    </source>
</evidence>
<feature type="transmembrane region" description="Helical" evidence="1">
    <location>
        <begin position="49"/>
        <end position="69"/>
    </location>
</feature>
<dbReference type="STRING" id="1121945.GCA_000421805_02879"/>
<evidence type="ECO:0000256" key="1">
    <source>
        <dbReference type="SAM" id="Phobius"/>
    </source>
</evidence>
<organism evidence="2 3">
    <name type="scientific">Halorubrum ezzemoulense DSM 17463</name>
    <dbReference type="NCBI Taxonomy" id="1121945"/>
    <lineage>
        <taxon>Archaea</taxon>
        <taxon>Methanobacteriati</taxon>
        <taxon>Methanobacteriota</taxon>
        <taxon>Stenosarchaea group</taxon>
        <taxon>Halobacteria</taxon>
        <taxon>Halobacteriales</taxon>
        <taxon>Haloferacaceae</taxon>
        <taxon>Halorubrum</taxon>
    </lineage>
</organism>
<proteinExistence type="predicted"/>
<comment type="caution">
    <text evidence="2">The sequence shown here is derived from an EMBL/GenBank/DDBJ whole genome shotgun (WGS) entry which is preliminary data.</text>
</comment>
<dbReference type="EMBL" id="NEDJ01000017">
    <property type="protein sequence ID" value="OSP08281.1"/>
    <property type="molecule type" value="Genomic_DNA"/>
</dbReference>
<keyword evidence="1" id="KW-0812">Transmembrane</keyword>
<dbReference type="Proteomes" id="UP000193587">
    <property type="component" value="Unassembled WGS sequence"/>
</dbReference>
<dbReference type="AlphaFoldDB" id="A0A1X4H8K6"/>
<evidence type="ECO:0000313" key="2">
    <source>
        <dbReference type="EMBL" id="OSP08281.1"/>
    </source>
</evidence>